<dbReference type="Proteomes" id="UP000650466">
    <property type="component" value="Unassembled WGS sequence"/>
</dbReference>
<dbReference type="EMBL" id="JACVVD010000019">
    <property type="protein sequence ID" value="MBD0384382.1"/>
    <property type="molecule type" value="Genomic_DNA"/>
</dbReference>
<dbReference type="AlphaFoldDB" id="A0A926KVN2"/>
<evidence type="ECO:0000259" key="1">
    <source>
        <dbReference type="Pfam" id="PF12680"/>
    </source>
</evidence>
<reference evidence="2" key="1">
    <citation type="submission" date="2020-09" db="EMBL/GenBank/DDBJ databases">
        <title>Draft Genome Sequence of Paenibacillus sp. WST5.</title>
        <authorList>
            <person name="Bao Z."/>
        </authorList>
    </citation>
    <scope>NUCLEOTIDE SEQUENCE</scope>
    <source>
        <strain evidence="2">WST5</strain>
    </source>
</reference>
<gene>
    <name evidence="2" type="ORF">ICC18_30525</name>
</gene>
<evidence type="ECO:0000313" key="2">
    <source>
        <dbReference type="EMBL" id="MBD0384382.1"/>
    </source>
</evidence>
<dbReference type="Gene3D" id="3.10.450.50">
    <property type="match status" value="1"/>
</dbReference>
<sequence length="103" mass="11605">MAGFITDDCTLVFGSQPPIILKEAILDFMTAFVANIEGTKHKLIEYWMADGNKMKFVQAEATYFLGGGKEVTLPFLDVFRLEGSLISEYLIYIDPTRCMPNKN</sequence>
<accession>A0A926KVN2</accession>
<dbReference type="SUPFAM" id="SSF54427">
    <property type="entry name" value="NTF2-like"/>
    <property type="match status" value="1"/>
</dbReference>
<dbReference type="Pfam" id="PF12680">
    <property type="entry name" value="SnoaL_2"/>
    <property type="match status" value="1"/>
</dbReference>
<feature type="domain" description="SnoaL-like" evidence="1">
    <location>
        <begin position="2"/>
        <end position="89"/>
    </location>
</feature>
<protein>
    <submittedName>
        <fullName evidence="2">Nuclear transport factor 2 family protein</fullName>
    </submittedName>
</protein>
<name>A0A926KVN2_9BACL</name>
<evidence type="ECO:0000313" key="3">
    <source>
        <dbReference type="Proteomes" id="UP000650466"/>
    </source>
</evidence>
<dbReference type="InterPro" id="IPR037401">
    <property type="entry name" value="SnoaL-like"/>
</dbReference>
<comment type="caution">
    <text evidence="2">The sequence shown here is derived from an EMBL/GenBank/DDBJ whole genome shotgun (WGS) entry which is preliminary data.</text>
</comment>
<organism evidence="2 3">
    <name type="scientific">Paenibacillus sedimenti</name>
    <dbReference type="NCBI Taxonomy" id="2770274"/>
    <lineage>
        <taxon>Bacteria</taxon>
        <taxon>Bacillati</taxon>
        <taxon>Bacillota</taxon>
        <taxon>Bacilli</taxon>
        <taxon>Bacillales</taxon>
        <taxon>Paenibacillaceae</taxon>
        <taxon>Paenibacillus</taxon>
    </lineage>
</organism>
<dbReference type="InterPro" id="IPR032710">
    <property type="entry name" value="NTF2-like_dom_sf"/>
</dbReference>
<keyword evidence="3" id="KW-1185">Reference proteome</keyword>
<proteinExistence type="predicted"/>